<reference evidence="2 3" key="1">
    <citation type="submission" date="2017-06" db="EMBL/GenBank/DDBJ databases">
        <title>Ant-infecting Ophiocordyceps genomes reveal a high diversity of potential behavioral manipulation genes and a possible major role for enterotoxins.</title>
        <authorList>
            <person name="De Bekker C."/>
            <person name="Evans H.C."/>
            <person name="Brachmann A."/>
            <person name="Hughes D.P."/>
        </authorList>
    </citation>
    <scope>NUCLEOTIDE SEQUENCE [LARGE SCALE GENOMIC DNA]</scope>
    <source>
        <strain evidence="2 3">Map64</strain>
    </source>
</reference>
<feature type="transmembrane region" description="Helical" evidence="1">
    <location>
        <begin position="86"/>
        <end position="104"/>
    </location>
</feature>
<evidence type="ECO:0000313" key="3">
    <source>
        <dbReference type="Proteomes" id="UP000226192"/>
    </source>
</evidence>
<gene>
    <name evidence="2" type="ORF">CDD81_2984</name>
</gene>
<evidence type="ECO:0000256" key="1">
    <source>
        <dbReference type="SAM" id="Phobius"/>
    </source>
</evidence>
<comment type="caution">
    <text evidence="2">The sequence shown here is derived from an EMBL/GenBank/DDBJ whole genome shotgun (WGS) entry which is preliminary data.</text>
</comment>
<evidence type="ECO:0000313" key="2">
    <source>
        <dbReference type="EMBL" id="PHH67215.1"/>
    </source>
</evidence>
<sequence length="157" mass="16984">MDLVPTILRMAVELLPISAAVQLFSVASEIQNHARDTVYMLSETEGDYGGNSSGSAVPLLAGLTTLAIAFLVVVWTVRLIIFWTRLALRVALWTALLTGCALIWTRGVGPCLRDAVIVAAKALGFLMVVKDVCIEAYIRYNERESLAQTGATGNWVS</sequence>
<keyword evidence="3" id="KW-1185">Reference proteome</keyword>
<keyword evidence="1" id="KW-0812">Transmembrane</keyword>
<name>A0A2C5YCH6_9HYPO</name>
<keyword evidence="1" id="KW-1133">Transmembrane helix</keyword>
<dbReference type="EMBL" id="NJET01000002">
    <property type="protein sequence ID" value="PHH67215.1"/>
    <property type="molecule type" value="Genomic_DNA"/>
</dbReference>
<dbReference type="AlphaFoldDB" id="A0A2C5YCH6"/>
<keyword evidence="1" id="KW-0472">Membrane</keyword>
<protein>
    <submittedName>
        <fullName evidence="2">Uncharacterized protein</fullName>
    </submittedName>
</protein>
<organism evidence="2 3">
    <name type="scientific">Ophiocordyceps australis</name>
    <dbReference type="NCBI Taxonomy" id="1399860"/>
    <lineage>
        <taxon>Eukaryota</taxon>
        <taxon>Fungi</taxon>
        <taxon>Dikarya</taxon>
        <taxon>Ascomycota</taxon>
        <taxon>Pezizomycotina</taxon>
        <taxon>Sordariomycetes</taxon>
        <taxon>Hypocreomycetidae</taxon>
        <taxon>Hypocreales</taxon>
        <taxon>Ophiocordycipitaceae</taxon>
        <taxon>Ophiocordyceps</taxon>
    </lineage>
</organism>
<dbReference type="Pfam" id="PF12716">
    <property type="entry name" value="Apq12"/>
    <property type="match status" value="1"/>
</dbReference>
<accession>A0A2C5YCH6</accession>
<dbReference type="InterPro" id="IPR024316">
    <property type="entry name" value="APQ12"/>
</dbReference>
<feature type="transmembrane region" description="Helical" evidence="1">
    <location>
        <begin position="56"/>
        <end position="77"/>
    </location>
</feature>
<dbReference type="OrthoDB" id="3559694at2759"/>
<proteinExistence type="predicted"/>
<dbReference type="Proteomes" id="UP000226192">
    <property type="component" value="Unassembled WGS sequence"/>
</dbReference>